<reference evidence="3 4" key="1">
    <citation type="submission" date="2024-04" db="EMBL/GenBank/DDBJ databases">
        <authorList>
            <consortium name="Genoscope - CEA"/>
            <person name="William W."/>
        </authorList>
    </citation>
    <scope>NUCLEOTIDE SEQUENCE [LARGE SCALE GENOMIC DNA]</scope>
</reference>
<organism evidence="3 4">
    <name type="scientific">Lymnaea stagnalis</name>
    <name type="common">Great pond snail</name>
    <name type="synonym">Helix stagnalis</name>
    <dbReference type="NCBI Taxonomy" id="6523"/>
    <lineage>
        <taxon>Eukaryota</taxon>
        <taxon>Metazoa</taxon>
        <taxon>Spiralia</taxon>
        <taxon>Lophotrochozoa</taxon>
        <taxon>Mollusca</taxon>
        <taxon>Gastropoda</taxon>
        <taxon>Heterobranchia</taxon>
        <taxon>Euthyneura</taxon>
        <taxon>Panpulmonata</taxon>
        <taxon>Hygrophila</taxon>
        <taxon>Lymnaeoidea</taxon>
        <taxon>Lymnaeidae</taxon>
        <taxon>Lymnaea</taxon>
    </lineage>
</organism>
<dbReference type="InterPro" id="IPR049128">
    <property type="entry name" value="Pop8-like_dom"/>
</dbReference>
<evidence type="ECO:0000259" key="2">
    <source>
        <dbReference type="Pfam" id="PF20976"/>
    </source>
</evidence>
<dbReference type="Gene3D" id="3.30.70.3250">
    <property type="entry name" value="Ribonuclease P, Pop5 subunit"/>
    <property type="match status" value="1"/>
</dbReference>
<dbReference type="GO" id="GO:0030681">
    <property type="term" value="C:multimeric ribonuclease P complex"/>
    <property type="evidence" value="ECO:0007669"/>
    <property type="project" value="TreeGrafter"/>
</dbReference>
<evidence type="ECO:0000313" key="3">
    <source>
        <dbReference type="EMBL" id="CAL1526231.1"/>
    </source>
</evidence>
<dbReference type="GO" id="GO:0001682">
    <property type="term" value="P:tRNA 5'-leader removal"/>
    <property type="evidence" value="ECO:0007669"/>
    <property type="project" value="TreeGrafter"/>
</dbReference>
<evidence type="ECO:0000313" key="4">
    <source>
        <dbReference type="Proteomes" id="UP001497497"/>
    </source>
</evidence>
<dbReference type="AlphaFoldDB" id="A0AAV2GZ05"/>
<evidence type="ECO:0000256" key="1">
    <source>
        <dbReference type="ARBA" id="ARBA00022694"/>
    </source>
</evidence>
<gene>
    <name evidence="3" type="ORF">GSLYS_00000408001</name>
</gene>
<dbReference type="EMBL" id="CAXITT010000003">
    <property type="protein sequence ID" value="CAL1526231.1"/>
    <property type="molecule type" value="Genomic_DNA"/>
</dbReference>
<dbReference type="InterPro" id="IPR038085">
    <property type="entry name" value="Rnp2-like_sf"/>
</dbReference>
<sequence length="127" mass="13988">MSAHAVTVKEQDKRLISSRSQPYVYFKVKLTIENEDTSQMTDVVYKFLITKAVAETLGEVGAAICVDLLKLFGNGVSIIRVPSSHSEKLWAALTLYGTTPAQARCAFRVLQVSSFLMGLAFDTTEHS</sequence>
<accession>A0AAV2GZ05</accession>
<proteinExistence type="predicted"/>
<dbReference type="PANTHER" id="PTHR15441">
    <property type="entry name" value="RIBONUCLEASE P PROTEIN SUBUNIT P14"/>
    <property type="match status" value="1"/>
</dbReference>
<keyword evidence="1" id="KW-0819">tRNA processing</keyword>
<name>A0AAV2GZ05_LYMST</name>
<dbReference type="GO" id="GO:0005730">
    <property type="term" value="C:nucleolus"/>
    <property type="evidence" value="ECO:0007669"/>
    <property type="project" value="TreeGrafter"/>
</dbReference>
<dbReference type="Pfam" id="PF20976">
    <property type="entry name" value="Pop8"/>
    <property type="match status" value="1"/>
</dbReference>
<dbReference type="GO" id="GO:0033204">
    <property type="term" value="F:ribonuclease P RNA binding"/>
    <property type="evidence" value="ECO:0007669"/>
    <property type="project" value="TreeGrafter"/>
</dbReference>
<feature type="domain" description="Ribonucleases P/MRP subunit Pop8-like" evidence="2">
    <location>
        <begin position="23"/>
        <end position="96"/>
    </location>
</feature>
<dbReference type="PANTHER" id="PTHR15441:SF1">
    <property type="entry name" value="RIBONUCLEASE P PROTEIN SUBUNIT P14"/>
    <property type="match status" value="1"/>
</dbReference>
<protein>
    <recommendedName>
        <fullName evidence="2">Ribonucleases P/MRP subunit Pop8-like domain-containing protein</fullName>
    </recommendedName>
</protein>
<keyword evidence="4" id="KW-1185">Reference proteome</keyword>
<dbReference type="Proteomes" id="UP001497497">
    <property type="component" value="Unassembled WGS sequence"/>
</dbReference>
<comment type="caution">
    <text evidence="3">The sequence shown here is derived from an EMBL/GenBank/DDBJ whole genome shotgun (WGS) entry which is preliminary data.</text>
</comment>
<dbReference type="SUPFAM" id="SSF160350">
    <property type="entry name" value="Rnp2-like"/>
    <property type="match status" value="1"/>
</dbReference>